<dbReference type="Proteomes" id="UP000478052">
    <property type="component" value="Unassembled WGS sequence"/>
</dbReference>
<reference evidence="1 2" key="1">
    <citation type="submission" date="2019-08" db="EMBL/GenBank/DDBJ databases">
        <title>Whole genome of Aphis craccivora.</title>
        <authorList>
            <person name="Voronova N.V."/>
            <person name="Shulinski R.S."/>
            <person name="Bandarenka Y.V."/>
            <person name="Zhorov D.G."/>
            <person name="Warner D."/>
        </authorList>
    </citation>
    <scope>NUCLEOTIDE SEQUENCE [LARGE SCALE GENOMIC DNA]</scope>
    <source>
        <strain evidence="1">180601</strain>
        <tissue evidence="1">Whole Body</tissue>
    </source>
</reference>
<evidence type="ECO:0000313" key="1">
    <source>
        <dbReference type="EMBL" id="KAF0756206.1"/>
    </source>
</evidence>
<name>A0A6G0YIB0_APHCR</name>
<comment type="caution">
    <text evidence="1">The sequence shown here is derived from an EMBL/GenBank/DDBJ whole genome shotgun (WGS) entry which is preliminary data.</text>
</comment>
<dbReference type="AlphaFoldDB" id="A0A6G0YIB0"/>
<organism evidence="1 2">
    <name type="scientific">Aphis craccivora</name>
    <name type="common">Cowpea aphid</name>
    <dbReference type="NCBI Taxonomy" id="307492"/>
    <lineage>
        <taxon>Eukaryota</taxon>
        <taxon>Metazoa</taxon>
        <taxon>Ecdysozoa</taxon>
        <taxon>Arthropoda</taxon>
        <taxon>Hexapoda</taxon>
        <taxon>Insecta</taxon>
        <taxon>Pterygota</taxon>
        <taxon>Neoptera</taxon>
        <taxon>Paraneoptera</taxon>
        <taxon>Hemiptera</taxon>
        <taxon>Sternorrhyncha</taxon>
        <taxon>Aphidomorpha</taxon>
        <taxon>Aphidoidea</taxon>
        <taxon>Aphididae</taxon>
        <taxon>Aphidini</taxon>
        <taxon>Aphis</taxon>
        <taxon>Aphis</taxon>
    </lineage>
</organism>
<proteinExistence type="predicted"/>
<sequence>MTTTGHRPIGLLLKLDRGKCPPCPPPNDATILNEVYNDGITSRNNASISNFGGGFRWKSEYPWCIIKVKKKRGFLRKTSFRPNRFFLYGCNSKTNHCKYLKFSPNVYVIINRPLKFSIFMRIFFEVSLKFSISHRYLKILPTKFFIIQILTQIRQNHIFYTDNGDFIFIIT</sequence>
<accession>A0A6G0YIB0</accession>
<evidence type="ECO:0000313" key="2">
    <source>
        <dbReference type="Proteomes" id="UP000478052"/>
    </source>
</evidence>
<keyword evidence="2" id="KW-1185">Reference proteome</keyword>
<gene>
    <name evidence="1" type="ORF">FWK35_00018795</name>
</gene>
<dbReference type="EMBL" id="VUJU01003910">
    <property type="protein sequence ID" value="KAF0756206.1"/>
    <property type="molecule type" value="Genomic_DNA"/>
</dbReference>
<protein>
    <submittedName>
        <fullName evidence="1">Uncharacterized protein</fullName>
    </submittedName>
</protein>